<dbReference type="InterPro" id="IPR027417">
    <property type="entry name" value="P-loop_NTPase"/>
</dbReference>
<evidence type="ECO:0000256" key="3">
    <source>
        <dbReference type="ARBA" id="ARBA00022806"/>
    </source>
</evidence>
<dbReference type="GO" id="GO:0005829">
    <property type="term" value="C:cytosol"/>
    <property type="evidence" value="ECO:0007669"/>
    <property type="project" value="TreeGrafter"/>
</dbReference>
<sequence length="751" mass="86872">MILKATLLGKHLAQHPFHQIQLLDAGVELSGPKETRIIAFNQIVSFSCKRGLIWGEIEFILSHENAISLHGTEWQATVQFYDQLVINWQEWSKDILVHATKHLEKQILSINALSNRDCWLPQKEFIRLAKELDNTYESLPFPEERIGEFKALSELDYLLQQWQHEGIERWHEHNNEWAIKIRHTHANFFERFPFILDPSQFYVVLQQEPSMLVLGSAGSGKSTALIARASWLLYQHELALDTLQPLFLPLLPDDILLMAADSPSKQRLELIRRTFNDRTVNQLDLKTPYELAFYLLKQTSKKTLNLFSLLNDTEEREKWLLQTWQHLCSTKKPFAKLWRNWLSNQYEWEIIAGDFWLEPDIAIRMGARLDRWLKHLRFEKANKTANDALIVLEKSKQSHSSAAHEASQQSDINEKNELAVANDIPDHALLAPDEAQVIAERKLFAPLLKAWKDKIKSEQAIDEPDALIQALKAVGRAKFVTPWRHILIDTYQEFSLLARLLLKGLKEKSAGGHFLYCADDAQILTVGQTPAGIDELIEEAKLKPEENVVYELEHDYRLSPDIRKLTDTFINQNPNQQIKPYLVIDDKPSKLGAFAVKLMAPKHQNAIYTSPDINVLDLLDKLSGFAPKSSQVLFTAQYLYQIPEIIISLKSRWPHLNFIFKPFNQLHGVESDFTFVFGLQQFGDSFPAFIRDTALEKHLLPIMESFLDAEMRRWMYVAMTRAKYSTWLLHDIEKPSIFINELNGYGAKQIK</sequence>
<dbReference type="Pfam" id="PF00580">
    <property type="entry name" value="UvrD-helicase"/>
    <property type="match status" value="1"/>
</dbReference>
<keyword evidence="2 5" id="KW-0378">Hydrolase</keyword>
<dbReference type="RefSeq" id="WP_093320736.1">
    <property type="nucleotide sequence ID" value="NZ_FOHV01000019.1"/>
</dbReference>
<dbReference type="GO" id="GO:0003677">
    <property type="term" value="F:DNA binding"/>
    <property type="evidence" value="ECO:0007669"/>
    <property type="project" value="InterPro"/>
</dbReference>
<evidence type="ECO:0000313" key="8">
    <source>
        <dbReference type="Proteomes" id="UP000242642"/>
    </source>
</evidence>
<dbReference type="Proteomes" id="UP000242642">
    <property type="component" value="Unassembled WGS sequence"/>
</dbReference>
<dbReference type="GO" id="GO:0043138">
    <property type="term" value="F:3'-5' DNA helicase activity"/>
    <property type="evidence" value="ECO:0007669"/>
    <property type="project" value="TreeGrafter"/>
</dbReference>
<evidence type="ECO:0000259" key="6">
    <source>
        <dbReference type="PROSITE" id="PS51198"/>
    </source>
</evidence>
<dbReference type="EMBL" id="FOHV01000019">
    <property type="protein sequence ID" value="SET35541.1"/>
    <property type="molecule type" value="Genomic_DNA"/>
</dbReference>
<keyword evidence="1 5" id="KW-0547">Nucleotide-binding</keyword>
<accession>A0A1I0DTC2</accession>
<feature type="domain" description="UvrD-like helicase ATP-binding" evidence="6">
    <location>
        <begin position="194"/>
        <end position="559"/>
    </location>
</feature>
<gene>
    <name evidence="7" type="ORF">SAMN02583745_02109</name>
</gene>
<dbReference type="GO" id="GO:0005524">
    <property type="term" value="F:ATP binding"/>
    <property type="evidence" value="ECO:0007669"/>
    <property type="project" value="UniProtKB-UniRule"/>
</dbReference>
<keyword evidence="8" id="KW-1185">Reference proteome</keyword>
<proteinExistence type="predicted"/>
<evidence type="ECO:0000256" key="4">
    <source>
        <dbReference type="ARBA" id="ARBA00022840"/>
    </source>
</evidence>
<name>A0A1I0DTC2_9GAMM</name>
<feature type="binding site" evidence="5">
    <location>
        <begin position="215"/>
        <end position="222"/>
    </location>
    <ligand>
        <name>ATP</name>
        <dbReference type="ChEBI" id="CHEBI:30616"/>
    </ligand>
</feature>
<dbReference type="Pfam" id="PF12462">
    <property type="entry name" value="Helicase_IV_N"/>
    <property type="match status" value="1"/>
</dbReference>
<evidence type="ECO:0000256" key="2">
    <source>
        <dbReference type="ARBA" id="ARBA00022801"/>
    </source>
</evidence>
<dbReference type="PANTHER" id="PTHR11070">
    <property type="entry name" value="UVRD / RECB / PCRA DNA HELICASE FAMILY MEMBER"/>
    <property type="match status" value="1"/>
</dbReference>
<dbReference type="InterPro" id="IPR014016">
    <property type="entry name" value="UvrD-like_ATP-bd"/>
</dbReference>
<evidence type="ECO:0000313" key="7">
    <source>
        <dbReference type="EMBL" id="SET35541.1"/>
    </source>
</evidence>
<dbReference type="AlphaFoldDB" id="A0A1I0DTC2"/>
<dbReference type="OrthoDB" id="5298826at2"/>
<reference evidence="8" key="1">
    <citation type="submission" date="2016-10" db="EMBL/GenBank/DDBJ databases">
        <authorList>
            <person name="Varghese N."/>
            <person name="Submissions S."/>
        </authorList>
    </citation>
    <scope>NUCLEOTIDE SEQUENCE [LARGE SCALE GENOMIC DNA]</scope>
    <source>
        <strain evidence="8">DSM 18579</strain>
    </source>
</reference>
<dbReference type="GO" id="GO:0000725">
    <property type="term" value="P:recombinational repair"/>
    <property type="evidence" value="ECO:0007669"/>
    <property type="project" value="TreeGrafter"/>
</dbReference>
<evidence type="ECO:0000256" key="5">
    <source>
        <dbReference type="PROSITE-ProRule" id="PRU00560"/>
    </source>
</evidence>
<keyword evidence="4 5" id="KW-0067">ATP-binding</keyword>
<dbReference type="SUPFAM" id="SSF52540">
    <property type="entry name" value="P-loop containing nucleoside triphosphate hydrolases"/>
    <property type="match status" value="1"/>
</dbReference>
<dbReference type="InterPro" id="IPR022161">
    <property type="entry name" value="Helicase_IV_N"/>
</dbReference>
<dbReference type="InterPro" id="IPR000212">
    <property type="entry name" value="DNA_helicase_UvrD/REP"/>
</dbReference>
<dbReference type="PANTHER" id="PTHR11070:SF63">
    <property type="entry name" value="DNA HELICASE IV"/>
    <property type="match status" value="1"/>
</dbReference>
<dbReference type="Gene3D" id="3.40.50.300">
    <property type="entry name" value="P-loop containing nucleotide triphosphate hydrolases"/>
    <property type="match status" value="2"/>
</dbReference>
<organism evidence="7 8">
    <name type="scientific">Thorsellia anophelis DSM 18579</name>
    <dbReference type="NCBI Taxonomy" id="1123402"/>
    <lineage>
        <taxon>Bacteria</taxon>
        <taxon>Pseudomonadati</taxon>
        <taxon>Pseudomonadota</taxon>
        <taxon>Gammaproteobacteria</taxon>
        <taxon>Enterobacterales</taxon>
        <taxon>Thorselliaceae</taxon>
        <taxon>Thorsellia</taxon>
    </lineage>
</organism>
<evidence type="ECO:0000256" key="1">
    <source>
        <dbReference type="ARBA" id="ARBA00022741"/>
    </source>
</evidence>
<keyword evidence="3 5" id="KW-0347">Helicase</keyword>
<dbReference type="GO" id="GO:0016787">
    <property type="term" value="F:hydrolase activity"/>
    <property type="evidence" value="ECO:0007669"/>
    <property type="project" value="UniProtKB-UniRule"/>
</dbReference>
<protein>
    <submittedName>
        <fullName evidence="7">DNA helicase-4</fullName>
    </submittedName>
</protein>
<dbReference type="PROSITE" id="PS51198">
    <property type="entry name" value="UVRD_HELICASE_ATP_BIND"/>
    <property type="match status" value="1"/>
</dbReference>
<dbReference type="STRING" id="1123402.SAMN02583745_02109"/>